<dbReference type="GO" id="GO:0051304">
    <property type="term" value="P:chromosome separation"/>
    <property type="evidence" value="ECO:0007669"/>
    <property type="project" value="InterPro"/>
</dbReference>
<dbReference type="Gene3D" id="1.10.10.10">
    <property type="entry name" value="Winged helix-like DNA-binding domain superfamily/Winged helix DNA-binding domain"/>
    <property type="match status" value="2"/>
</dbReference>
<dbReference type="Proteomes" id="UP000076577">
    <property type="component" value="Unassembled WGS sequence"/>
</dbReference>
<dbReference type="PATRIC" id="fig|989403.3.peg.2344"/>
<dbReference type="PANTHER" id="PTHR34298:SF2">
    <property type="entry name" value="SEGREGATION AND CONDENSATION PROTEIN B"/>
    <property type="match status" value="1"/>
</dbReference>
<dbReference type="Pfam" id="PF04079">
    <property type="entry name" value="SMC_ScpB"/>
    <property type="match status" value="1"/>
</dbReference>
<name>A0A165YQV5_9HYPH</name>
<dbReference type="NCBIfam" id="TIGR00281">
    <property type="entry name" value="SMC-Scp complex subunit ScpB"/>
    <property type="match status" value="1"/>
</dbReference>
<feature type="compositionally biased region" description="Acidic residues" evidence="5">
    <location>
        <begin position="209"/>
        <end position="224"/>
    </location>
</feature>
<evidence type="ECO:0000313" key="7">
    <source>
        <dbReference type="Proteomes" id="UP000076577"/>
    </source>
</evidence>
<dbReference type="InterPro" id="IPR005234">
    <property type="entry name" value="ScpB_csome_segregation"/>
</dbReference>
<dbReference type="RefSeq" id="WP_068005758.1">
    <property type="nucleotide sequence ID" value="NZ_FOFM01000008.1"/>
</dbReference>
<evidence type="ECO:0000313" key="6">
    <source>
        <dbReference type="EMBL" id="KZL19136.1"/>
    </source>
</evidence>
<proteinExistence type="predicted"/>
<gene>
    <name evidence="6" type="ORF">PsAD2_02195</name>
</gene>
<sequence length="238" mass="26368">MSKASDPLGSPAADEVVEATDAGELLETERMVEALIFASAEPLSFAELSKRIPGGRDIRGALNRLRAFYRKRGVQLRSTEDRWSFRTAEDLSFILYREAVEQRRLSRAALETLAIIAFHQPVTRAEIEDIRGVSTSKGTLDVLLETGWVRMRGRRRTPGRPVTYGTTFDFLDHFGLDTIKDLPGLEELKGAGLLDSAIPASFHVPAPDDSLDLTEDEDPLEESEMFTTGALEEDAGEK</sequence>
<evidence type="ECO:0000256" key="4">
    <source>
        <dbReference type="ARBA" id="ARBA00023306"/>
    </source>
</evidence>
<reference evidence="6 7" key="1">
    <citation type="journal article" date="2016" name="Front. Microbiol.">
        <title>Comparative Genomic Analysis Reveals a Diverse Repertoire of Genes Involved in Prokaryote-Eukaryote Interactions within the Pseudovibrio Genus.</title>
        <authorList>
            <person name="Romano S."/>
            <person name="Fernandez-Guerra A."/>
            <person name="Reen F.J."/>
            <person name="Glockner F.O."/>
            <person name="Crowley S.P."/>
            <person name="O'Sullivan O."/>
            <person name="Cotter P.D."/>
            <person name="Adams C."/>
            <person name="Dobson A.D."/>
            <person name="O'Gara F."/>
        </authorList>
    </citation>
    <scope>NUCLEOTIDE SEQUENCE [LARGE SCALE GENOMIC DNA]</scope>
    <source>
        <strain evidence="6 7">Ad2</strain>
    </source>
</reference>
<dbReference type="InterPro" id="IPR036388">
    <property type="entry name" value="WH-like_DNA-bd_sf"/>
</dbReference>
<feature type="region of interest" description="Disordered" evidence="5">
    <location>
        <begin position="205"/>
        <end position="238"/>
    </location>
</feature>
<dbReference type="GO" id="GO:0051301">
    <property type="term" value="P:cell division"/>
    <property type="evidence" value="ECO:0007669"/>
    <property type="project" value="UniProtKB-KW"/>
</dbReference>
<dbReference type="STRING" id="989403.SAMN05421798_108111"/>
<evidence type="ECO:0008006" key="8">
    <source>
        <dbReference type="Google" id="ProtNLM"/>
    </source>
</evidence>
<dbReference type="OrthoDB" id="9806226at2"/>
<keyword evidence="4" id="KW-0131">Cell cycle</keyword>
<evidence type="ECO:0000256" key="1">
    <source>
        <dbReference type="ARBA" id="ARBA00022490"/>
    </source>
</evidence>
<accession>A0A165YQV5</accession>
<dbReference type="EMBL" id="LMCB01000016">
    <property type="protein sequence ID" value="KZL19136.1"/>
    <property type="molecule type" value="Genomic_DNA"/>
</dbReference>
<protein>
    <recommendedName>
        <fullName evidence="8">Segregation and condensation protein B</fullName>
    </recommendedName>
</protein>
<dbReference type="AlphaFoldDB" id="A0A165YQV5"/>
<organism evidence="6 7">
    <name type="scientific">Pseudovibrio axinellae</name>
    <dbReference type="NCBI Taxonomy" id="989403"/>
    <lineage>
        <taxon>Bacteria</taxon>
        <taxon>Pseudomonadati</taxon>
        <taxon>Pseudomonadota</taxon>
        <taxon>Alphaproteobacteria</taxon>
        <taxon>Hyphomicrobiales</taxon>
        <taxon>Stappiaceae</taxon>
        <taxon>Pseudovibrio</taxon>
    </lineage>
</organism>
<dbReference type="SUPFAM" id="SSF46785">
    <property type="entry name" value="Winged helix' DNA-binding domain"/>
    <property type="match status" value="2"/>
</dbReference>
<evidence type="ECO:0000256" key="3">
    <source>
        <dbReference type="ARBA" id="ARBA00022829"/>
    </source>
</evidence>
<keyword evidence="2" id="KW-0132">Cell division</keyword>
<dbReference type="PANTHER" id="PTHR34298">
    <property type="entry name" value="SEGREGATION AND CONDENSATION PROTEIN B"/>
    <property type="match status" value="1"/>
</dbReference>
<keyword evidence="1" id="KW-0963">Cytoplasm</keyword>
<keyword evidence="3" id="KW-0159">Chromosome partition</keyword>
<evidence type="ECO:0000256" key="2">
    <source>
        <dbReference type="ARBA" id="ARBA00022618"/>
    </source>
</evidence>
<keyword evidence="7" id="KW-1185">Reference proteome</keyword>
<evidence type="ECO:0000256" key="5">
    <source>
        <dbReference type="SAM" id="MobiDB-lite"/>
    </source>
</evidence>
<comment type="caution">
    <text evidence="6">The sequence shown here is derived from an EMBL/GenBank/DDBJ whole genome shotgun (WGS) entry which is preliminary data.</text>
</comment>
<dbReference type="InterPro" id="IPR036390">
    <property type="entry name" value="WH_DNA-bd_sf"/>
</dbReference>